<feature type="transmembrane region" description="Helical" evidence="2">
    <location>
        <begin position="54"/>
        <end position="74"/>
    </location>
</feature>
<keyword evidence="2" id="KW-0472">Membrane</keyword>
<evidence type="ECO:0000313" key="5">
    <source>
        <dbReference type="Proteomes" id="UP000319375"/>
    </source>
</evidence>
<feature type="transmembrane region" description="Helical" evidence="2">
    <location>
        <begin position="166"/>
        <end position="189"/>
    </location>
</feature>
<feature type="domain" description="DUF3592" evidence="3">
    <location>
        <begin position="86"/>
        <end position="162"/>
    </location>
</feature>
<accession>A0A5C5RWU7</accession>
<keyword evidence="5" id="KW-1185">Reference proteome</keyword>
<keyword evidence="2" id="KW-1133">Transmembrane helix</keyword>
<dbReference type="InterPro" id="IPR021994">
    <property type="entry name" value="DUF3592"/>
</dbReference>
<organism evidence="4 5">
    <name type="scientific">Tsukamurella conjunctivitidis</name>
    <dbReference type="NCBI Taxonomy" id="2592068"/>
    <lineage>
        <taxon>Bacteria</taxon>
        <taxon>Bacillati</taxon>
        <taxon>Actinomycetota</taxon>
        <taxon>Actinomycetes</taxon>
        <taxon>Mycobacteriales</taxon>
        <taxon>Tsukamurellaceae</taxon>
        <taxon>Tsukamurella</taxon>
    </lineage>
</organism>
<dbReference type="AlphaFoldDB" id="A0A5C5RWU7"/>
<gene>
    <name evidence="4" type="ORF">FK530_18595</name>
</gene>
<keyword evidence="2" id="KW-0812">Transmembrane</keyword>
<reference evidence="4 5" key="1">
    <citation type="submission" date="2019-06" db="EMBL/GenBank/DDBJ databases">
        <title>Tsukamurella conjunctivitidis sp. nov., Tsukamurella assacharolytica sp. nov. and Tsukamurella sputae sp. nov. isolated from patients with conjunctivitis, bacteraemia (lymphoma) and respiratory infection (sputum) in Hong Kong.</title>
        <authorList>
            <person name="Teng J.L.L."/>
            <person name="Lee H.H."/>
            <person name="Fong J.Y.H."/>
            <person name="Fok K.M.N."/>
            <person name="Lau S.K.P."/>
            <person name="Woo P.C.Y."/>
        </authorList>
    </citation>
    <scope>NUCLEOTIDE SEQUENCE [LARGE SCALE GENOMIC DNA]</scope>
    <source>
        <strain evidence="4 5">HKU72</strain>
    </source>
</reference>
<evidence type="ECO:0000256" key="1">
    <source>
        <dbReference type="SAM" id="MobiDB-lite"/>
    </source>
</evidence>
<dbReference type="EMBL" id="VIGX01000013">
    <property type="protein sequence ID" value="TWS27527.1"/>
    <property type="molecule type" value="Genomic_DNA"/>
</dbReference>
<protein>
    <submittedName>
        <fullName evidence="4">DUF3592 domain-containing protein</fullName>
    </submittedName>
</protein>
<evidence type="ECO:0000259" key="3">
    <source>
        <dbReference type="Pfam" id="PF12158"/>
    </source>
</evidence>
<evidence type="ECO:0000313" key="4">
    <source>
        <dbReference type="EMBL" id="TWS27527.1"/>
    </source>
</evidence>
<dbReference type="Proteomes" id="UP000319375">
    <property type="component" value="Unassembled WGS sequence"/>
</dbReference>
<proteinExistence type="predicted"/>
<evidence type="ECO:0000256" key="2">
    <source>
        <dbReference type="SAM" id="Phobius"/>
    </source>
</evidence>
<feature type="region of interest" description="Disordered" evidence="1">
    <location>
        <begin position="9"/>
        <end position="41"/>
    </location>
</feature>
<dbReference type="Pfam" id="PF12158">
    <property type="entry name" value="DUF3592"/>
    <property type="match status" value="1"/>
</dbReference>
<sequence>MGCDLVVHAEPLRRPRSRPRQRRSLMESHPHPHPQSPARQEAVRLARKSDGGAMAWLFLVVGIVWLVGSAAFSIQETAFWASARTVEGRVVDVESRVERSRTDSSTTGREITTHQRVIEYQVDGHVHRFTERGSSTQDRSVGDRVTVKYSPDDPSRAALDNWGERWLPTLMVGGALLWLALWSGVLLWLRRERQRRVQLALTGLELTATAGELTKSRSRNVDGDQQTSWEVEFRATHPNTHEQLRFTKTYGWWFKPRKVPAVGSTITVIVDDNEHHKYILVER</sequence>
<feature type="compositionally biased region" description="Basic residues" evidence="1">
    <location>
        <begin position="14"/>
        <end position="23"/>
    </location>
</feature>
<comment type="caution">
    <text evidence="4">The sequence shown here is derived from an EMBL/GenBank/DDBJ whole genome shotgun (WGS) entry which is preliminary data.</text>
</comment>
<name>A0A5C5RWU7_9ACTN</name>